<sequence length="47" mass="5289">METEQLPAQLARRVLQALPIGLNRISWKRKGAKASILSDPTDWVKSD</sequence>
<dbReference type="EMBL" id="DS989880">
    <property type="protein sequence ID" value="EDX70829.1"/>
    <property type="molecule type" value="Genomic_DNA"/>
</dbReference>
<evidence type="ECO:0000313" key="2">
    <source>
        <dbReference type="Proteomes" id="UP000003835"/>
    </source>
</evidence>
<protein>
    <submittedName>
        <fullName evidence="1">Uncharacterized protein</fullName>
    </submittedName>
</protein>
<keyword evidence="2" id="KW-1185">Reference proteome</keyword>
<name>B4W4R4_9CYAN</name>
<dbReference type="HOGENOM" id="CLU_3166792_0_0_3"/>
<evidence type="ECO:0000313" key="1">
    <source>
        <dbReference type="EMBL" id="EDX70829.1"/>
    </source>
</evidence>
<gene>
    <name evidence="1" type="ORF">MC7420_118</name>
</gene>
<reference evidence="1 2" key="1">
    <citation type="submission" date="2008-07" db="EMBL/GenBank/DDBJ databases">
        <authorList>
            <person name="Tandeau de Marsac N."/>
            <person name="Ferriera S."/>
            <person name="Johnson J."/>
            <person name="Kravitz S."/>
            <person name="Beeson K."/>
            <person name="Sutton G."/>
            <person name="Rogers Y.-H."/>
            <person name="Friedman R."/>
            <person name="Frazier M."/>
            <person name="Venter J.C."/>
        </authorList>
    </citation>
    <scope>NUCLEOTIDE SEQUENCE [LARGE SCALE GENOMIC DNA]</scope>
    <source>
        <strain evidence="1 2">PCC 7420</strain>
    </source>
</reference>
<proteinExistence type="predicted"/>
<dbReference type="Proteomes" id="UP000003835">
    <property type="component" value="Unassembled WGS sequence"/>
</dbReference>
<organism evidence="1 2">
    <name type="scientific">Coleofasciculus chthonoplastes PCC 7420</name>
    <dbReference type="NCBI Taxonomy" id="118168"/>
    <lineage>
        <taxon>Bacteria</taxon>
        <taxon>Bacillati</taxon>
        <taxon>Cyanobacteriota</taxon>
        <taxon>Cyanophyceae</taxon>
        <taxon>Coleofasciculales</taxon>
        <taxon>Coleofasciculaceae</taxon>
        <taxon>Coleofasciculus</taxon>
    </lineage>
</organism>
<accession>B4W4R4</accession>
<dbReference type="AlphaFoldDB" id="B4W4R4"/>